<evidence type="ECO:0000313" key="4">
    <source>
        <dbReference type="Proteomes" id="UP001152799"/>
    </source>
</evidence>
<accession>A0A9N9MGN8</accession>
<dbReference type="PROSITE" id="PS00018">
    <property type="entry name" value="EF_HAND_1"/>
    <property type="match status" value="2"/>
</dbReference>
<dbReference type="Gene3D" id="1.10.238.10">
    <property type="entry name" value="EF-hand"/>
    <property type="match status" value="1"/>
</dbReference>
<dbReference type="Pfam" id="PF13202">
    <property type="entry name" value="EF-hand_5"/>
    <property type="match status" value="1"/>
</dbReference>
<dbReference type="InterPro" id="IPR002048">
    <property type="entry name" value="EF_hand_dom"/>
</dbReference>
<dbReference type="GO" id="GO:0005509">
    <property type="term" value="F:calcium ion binding"/>
    <property type="evidence" value="ECO:0007669"/>
    <property type="project" value="InterPro"/>
</dbReference>
<keyword evidence="1" id="KW-0106">Calcium</keyword>
<dbReference type="AlphaFoldDB" id="A0A9N9MGN8"/>
<evidence type="ECO:0000313" key="3">
    <source>
        <dbReference type="EMBL" id="CAG9763921.1"/>
    </source>
</evidence>
<dbReference type="OrthoDB" id="10038259at2759"/>
<dbReference type="SUPFAM" id="SSF47473">
    <property type="entry name" value="EF-hand"/>
    <property type="match status" value="1"/>
</dbReference>
<protein>
    <recommendedName>
        <fullName evidence="2">EF-hand domain-containing protein</fullName>
    </recommendedName>
</protein>
<evidence type="ECO:0000259" key="2">
    <source>
        <dbReference type="Pfam" id="PF13202"/>
    </source>
</evidence>
<evidence type="ECO:0000256" key="1">
    <source>
        <dbReference type="ARBA" id="ARBA00022837"/>
    </source>
</evidence>
<sequence length="243" mass="28107">MAKNTRDIYVTSGESSKFKFRRSGATSAKTSLVLSSINLKMAYCWDNRVAFVVKYLYDIDSNGYLDERDFACLALRATIIEGKGEFSHSKLQENQHIMLSLWEEIAELADFNKELLQDGKITTEEFKQAVQQCCLGRRYEDFPQAMKMFIDSNFKMVDMNDDGVIDAHEYRYSCITKFPIEDIETVDEAFNNMLSDDDRRRGGITLSRYQELYAQFLGNPEQTPAVYLFGPLAEFFCEYELVE</sequence>
<organism evidence="3 4">
    <name type="scientific">Ceutorhynchus assimilis</name>
    <name type="common">cabbage seed weevil</name>
    <dbReference type="NCBI Taxonomy" id="467358"/>
    <lineage>
        <taxon>Eukaryota</taxon>
        <taxon>Metazoa</taxon>
        <taxon>Ecdysozoa</taxon>
        <taxon>Arthropoda</taxon>
        <taxon>Hexapoda</taxon>
        <taxon>Insecta</taxon>
        <taxon>Pterygota</taxon>
        <taxon>Neoptera</taxon>
        <taxon>Endopterygota</taxon>
        <taxon>Coleoptera</taxon>
        <taxon>Polyphaga</taxon>
        <taxon>Cucujiformia</taxon>
        <taxon>Curculionidae</taxon>
        <taxon>Ceutorhynchinae</taxon>
        <taxon>Ceutorhynchus</taxon>
    </lineage>
</organism>
<keyword evidence="4" id="KW-1185">Reference proteome</keyword>
<dbReference type="InterPro" id="IPR011992">
    <property type="entry name" value="EF-hand-dom_pair"/>
</dbReference>
<reference evidence="3" key="1">
    <citation type="submission" date="2022-01" db="EMBL/GenBank/DDBJ databases">
        <authorList>
            <person name="King R."/>
        </authorList>
    </citation>
    <scope>NUCLEOTIDE SEQUENCE</scope>
</reference>
<dbReference type="EMBL" id="OU892292">
    <property type="protein sequence ID" value="CAG9763921.1"/>
    <property type="molecule type" value="Genomic_DNA"/>
</dbReference>
<dbReference type="Proteomes" id="UP001152799">
    <property type="component" value="Chromosome 16"/>
</dbReference>
<proteinExistence type="predicted"/>
<dbReference type="InterPro" id="IPR018247">
    <property type="entry name" value="EF_Hand_1_Ca_BS"/>
</dbReference>
<feature type="domain" description="EF-hand" evidence="2">
    <location>
        <begin position="154"/>
        <end position="171"/>
    </location>
</feature>
<gene>
    <name evidence="3" type="ORF">CEUTPL_LOCUS4570</name>
</gene>
<name>A0A9N9MGN8_9CUCU</name>